<sequence>MHPAPKEQFAKKALAAKLSGTTDRCWMQLWREPMGRQRGASLFEANLSGKRDREKAEEILAFLCPFFAR</sequence>
<dbReference type="EMBL" id="RAPK01000011">
    <property type="protein sequence ID" value="RKD69511.1"/>
    <property type="molecule type" value="Genomic_DNA"/>
</dbReference>
<keyword evidence="2" id="KW-1185">Reference proteome</keyword>
<reference evidence="1 2" key="1">
    <citation type="submission" date="2018-09" db="EMBL/GenBank/DDBJ databases">
        <title>Genomic Encyclopedia of Archaeal and Bacterial Type Strains, Phase II (KMG-II): from individual species to whole genera.</title>
        <authorList>
            <person name="Goeker M."/>
        </authorList>
    </citation>
    <scope>NUCLEOTIDE SEQUENCE [LARGE SCALE GENOMIC DNA]</scope>
    <source>
        <strain evidence="1 2">DSM 17008</strain>
    </source>
</reference>
<proteinExistence type="predicted"/>
<accession>A0A419UWK6</accession>
<dbReference type="AlphaFoldDB" id="A0A419UWK6"/>
<evidence type="ECO:0000313" key="2">
    <source>
        <dbReference type="Proteomes" id="UP000285120"/>
    </source>
</evidence>
<gene>
    <name evidence="1" type="ORF">ATL39_2930</name>
</gene>
<evidence type="ECO:0000313" key="1">
    <source>
        <dbReference type="EMBL" id="RKD69511.1"/>
    </source>
</evidence>
<dbReference type="Proteomes" id="UP000285120">
    <property type="component" value="Unassembled WGS sequence"/>
</dbReference>
<comment type="caution">
    <text evidence="1">The sequence shown here is derived from an EMBL/GenBank/DDBJ whole genome shotgun (WGS) entry which is preliminary data.</text>
</comment>
<protein>
    <submittedName>
        <fullName evidence="1">Uncharacterized protein</fullName>
    </submittedName>
</protein>
<name>A0A419UWK6_9BACL</name>
<organism evidence="1 2">
    <name type="scientific">Sinobaca qinghaiensis</name>
    <dbReference type="NCBI Taxonomy" id="342944"/>
    <lineage>
        <taxon>Bacteria</taxon>
        <taxon>Bacillati</taxon>
        <taxon>Bacillota</taxon>
        <taxon>Bacilli</taxon>
        <taxon>Bacillales</taxon>
        <taxon>Sporolactobacillaceae</taxon>
        <taxon>Sinobaca</taxon>
    </lineage>
</organism>